<evidence type="ECO:0000259" key="1">
    <source>
        <dbReference type="PROSITE" id="PS50819"/>
    </source>
</evidence>
<name>A0A1G2HSX4_9BACT</name>
<protein>
    <recommendedName>
        <fullName evidence="1">DOD-type homing endonuclease domain-containing protein</fullName>
    </recommendedName>
</protein>
<comment type="caution">
    <text evidence="2">The sequence shown here is derived from an EMBL/GenBank/DDBJ whole genome shotgun (WGS) entry which is preliminary data.</text>
</comment>
<proteinExistence type="predicted"/>
<dbReference type="InterPro" id="IPR004860">
    <property type="entry name" value="LAGLIDADG_dom"/>
</dbReference>
<evidence type="ECO:0000313" key="2">
    <source>
        <dbReference type="EMBL" id="OGZ65634.1"/>
    </source>
</evidence>
<dbReference type="AlphaFoldDB" id="A0A1G2HSX4"/>
<dbReference type="InterPro" id="IPR027434">
    <property type="entry name" value="Homing_endonucl"/>
</dbReference>
<organism evidence="2 3">
    <name type="scientific">Candidatus Staskawiczbacteria bacterium RIFCSPHIGHO2_01_FULL_36_16</name>
    <dbReference type="NCBI Taxonomy" id="1802200"/>
    <lineage>
        <taxon>Bacteria</taxon>
        <taxon>Candidatus Staskawicziibacteriota</taxon>
    </lineage>
</organism>
<accession>A0A1G2HSX4</accession>
<dbReference type="Proteomes" id="UP000177190">
    <property type="component" value="Unassembled WGS sequence"/>
</dbReference>
<feature type="domain" description="DOD-type homing endonuclease" evidence="1">
    <location>
        <begin position="140"/>
        <end position="290"/>
    </location>
</feature>
<evidence type="ECO:0000313" key="3">
    <source>
        <dbReference type="Proteomes" id="UP000177190"/>
    </source>
</evidence>
<dbReference type="InterPro" id="IPR004042">
    <property type="entry name" value="Intein_endonuc_central"/>
</dbReference>
<gene>
    <name evidence="2" type="ORF">A2812_03365</name>
</gene>
<dbReference type="GO" id="GO:0016539">
    <property type="term" value="P:intein-mediated protein splicing"/>
    <property type="evidence" value="ECO:0007669"/>
    <property type="project" value="InterPro"/>
</dbReference>
<dbReference type="STRING" id="1802200.A2812_03365"/>
<dbReference type="EMBL" id="MHOM01000003">
    <property type="protein sequence ID" value="OGZ65634.1"/>
    <property type="molecule type" value="Genomic_DNA"/>
</dbReference>
<dbReference type="GO" id="GO:0004519">
    <property type="term" value="F:endonuclease activity"/>
    <property type="evidence" value="ECO:0007669"/>
    <property type="project" value="InterPro"/>
</dbReference>
<dbReference type="PRINTS" id="PR00379">
    <property type="entry name" value="INTEIN"/>
</dbReference>
<reference evidence="2 3" key="1">
    <citation type="journal article" date="2016" name="Nat. Commun.">
        <title>Thousands of microbial genomes shed light on interconnected biogeochemical processes in an aquifer system.</title>
        <authorList>
            <person name="Anantharaman K."/>
            <person name="Brown C.T."/>
            <person name="Hug L.A."/>
            <person name="Sharon I."/>
            <person name="Castelle C.J."/>
            <person name="Probst A.J."/>
            <person name="Thomas B.C."/>
            <person name="Singh A."/>
            <person name="Wilkins M.J."/>
            <person name="Karaoz U."/>
            <person name="Brodie E.L."/>
            <person name="Williams K.H."/>
            <person name="Hubbard S.S."/>
            <person name="Banfield J.F."/>
        </authorList>
    </citation>
    <scope>NUCLEOTIDE SEQUENCE [LARGE SCALE GENOMIC DNA]</scope>
</reference>
<dbReference type="Gene3D" id="3.10.28.10">
    <property type="entry name" value="Homing endonucleases"/>
    <property type="match status" value="1"/>
</dbReference>
<dbReference type="SUPFAM" id="SSF55608">
    <property type="entry name" value="Homing endonucleases"/>
    <property type="match status" value="2"/>
</dbReference>
<dbReference type="PROSITE" id="PS50819">
    <property type="entry name" value="INTEIN_ENDONUCLEASE"/>
    <property type="match status" value="1"/>
</dbReference>
<dbReference type="Pfam" id="PF03161">
    <property type="entry name" value="LAGLIDADG_2"/>
    <property type="match status" value="1"/>
</dbReference>
<sequence length="328" mass="38067">MRILFKKGAQQKFIGKILAEIPIANAAKFCGLSERTIRDWRREKFLMNKDAMVKLCKATGIRWPKNIEKKDDFWYAVKGAKLGGIMGSAVCIKKYGCIGGPNRIKGWKKWWNTRGKFLDNGLFKRKHINKPRRSKLLAEFIGIMLGDGGISAKGKQIHITLNSRDDAEYIKYVCSSIEKLFKRKPGICKRKSQSVFVITVSSMDLIDYLTKLGLKKGNKIKLQVDIPDWIKNKRSYSIACVRGLIDTDGCIFNHRYKVNNKFYNYKKLAFACYSQPMRKSVFNILYSLNIKSRMFSYRDVRIDSQEAMKKYFKIIGTSNPKHLKRYYK</sequence>
<dbReference type="InterPro" id="IPR006142">
    <property type="entry name" value="INTEIN"/>
</dbReference>